<dbReference type="RefSeq" id="WP_145138837.1">
    <property type="nucleotide sequence ID" value="NZ_VLKY01000003.1"/>
</dbReference>
<keyword evidence="2" id="KW-1185">Reference proteome</keyword>
<dbReference type="AlphaFoldDB" id="A0A562QID8"/>
<protein>
    <submittedName>
        <fullName evidence="1">Uncharacterized protein</fullName>
    </submittedName>
</protein>
<organism evidence="1 2">
    <name type="scientific">Pseudomonas duriflava</name>
    <dbReference type="NCBI Taxonomy" id="459528"/>
    <lineage>
        <taxon>Bacteria</taxon>
        <taxon>Pseudomonadati</taxon>
        <taxon>Pseudomonadota</taxon>
        <taxon>Gammaproteobacteria</taxon>
        <taxon>Pseudomonadales</taxon>
        <taxon>Pseudomonadaceae</taxon>
        <taxon>Pseudomonas</taxon>
    </lineage>
</organism>
<gene>
    <name evidence="1" type="ORF">IQ22_00948</name>
</gene>
<sequence>MNHAQVDSVLAYCAKQLETAPVDTSFFAKMLLLLLPVCNACQRDTVHALLDKCQSVLVEDVNVRDR</sequence>
<dbReference type="Proteomes" id="UP000316905">
    <property type="component" value="Unassembled WGS sequence"/>
</dbReference>
<accession>A0A562QID8</accession>
<comment type="caution">
    <text evidence="1">The sequence shown here is derived from an EMBL/GenBank/DDBJ whole genome shotgun (WGS) entry which is preliminary data.</text>
</comment>
<proteinExistence type="predicted"/>
<dbReference type="EMBL" id="VLKY01000003">
    <property type="protein sequence ID" value="TWI56499.1"/>
    <property type="molecule type" value="Genomic_DNA"/>
</dbReference>
<evidence type="ECO:0000313" key="2">
    <source>
        <dbReference type="Proteomes" id="UP000316905"/>
    </source>
</evidence>
<name>A0A562QID8_9PSED</name>
<evidence type="ECO:0000313" key="1">
    <source>
        <dbReference type="EMBL" id="TWI56499.1"/>
    </source>
</evidence>
<reference evidence="1 2" key="1">
    <citation type="journal article" date="2015" name="Stand. Genomic Sci.">
        <title>Genomic Encyclopedia of Bacterial and Archaeal Type Strains, Phase III: the genomes of soil and plant-associated and newly described type strains.</title>
        <authorList>
            <person name="Whitman W.B."/>
            <person name="Woyke T."/>
            <person name="Klenk H.P."/>
            <person name="Zhou Y."/>
            <person name="Lilburn T.G."/>
            <person name="Beck B.J."/>
            <person name="De Vos P."/>
            <person name="Vandamme P."/>
            <person name="Eisen J.A."/>
            <person name="Garrity G."/>
            <person name="Hugenholtz P."/>
            <person name="Kyrpides N.C."/>
        </authorList>
    </citation>
    <scope>NUCLEOTIDE SEQUENCE [LARGE SCALE GENOMIC DNA]</scope>
    <source>
        <strain evidence="1 2">CGMCC 1.6858</strain>
    </source>
</reference>